<feature type="domain" description="YdbS-like PH" evidence="2">
    <location>
        <begin position="71"/>
        <end position="147"/>
    </location>
</feature>
<evidence type="ECO:0000313" key="3">
    <source>
        <dbReference type="EMBL" id="MDQ0416755.1"/>
    </source>
</evidence>
<dbReference type="PANTHER" id="PTHR34473">
    <property type="entry name" value="UPF0699 TRANSMEMBRANE PROTEIN YDBS"/>
    <property type="match status" value="1"/>
</dbReference>
<keyword evidence="1" id="KW-0472">Membrane</keyword>
<sequence>MKKPVLTLPEDSFRAHQMQSVIFYGAGVLIGIVGFFACSYWNWPLWIPATVVGLSILGWILDFFWLNRFRWTYFRYDVDERDVVIQKGALFRTSIYVPMIRIQHVDIKTGPIISKYGLAEFRVHTGGSGVFEVAYIPIEEAERLCEQVRQWIKVDEDEIDAKTE</sequence>
<comment type="caution">
    <text evidence="3">The sequence shown here is derived from an EMBL/GenBank/DDBJ whole genome shotgun (WGS) entry which is preliminary data.</text>
</comment>
<evidence type="ECO:0000259" key="2">
    <source>
        <dbReference type="Pfam" id="PF03703"/>
    </source>
</evidence>
<dbReference type="InterPro" id="IPR005182">
    <property type="entry name" value="YdbS-like_PH"/>
</dbReference>
<dbReference type="Proteomes" id="UP001238450">
    <property type="component" value="Unassembled WGS sequence"/>
</dbReference>
<keyword evidence="1" id="KW-1133">Transmembrane helix</keyword>
<feature type="transmembrane region" description="Helical" evidence="1">
    <location>
        <begin position="21"/>
        <end position="43"/>
    </location>
</feature>
<dbReference type="PANTHER" id="PTHR34473:SF2">
    <property type="entry name" value="UPF0699 TRANSMEMBRANE PROTEIN YDBT"/>
    <property type="match status" value="1"/>
</dbReference>
<reference evidence="3 4" key="1">
    <citation type="submission" date="2023-07" db="EMBL/GenBank/DDBJ databases">
        <title>Genomic Encyclopedia of Type Strains, Phase IV (KMG-IV): sequencing the most valuable type-strain genomes for metagenomic binning, comparative biology and taxonomic classification.</title>
        <authorList>
            <person name="Goeker M."/>
        </authorList>
    </citation>
    <scope>NUCLEOTIDE SEQUENCE [LARGE SCALE GENOMIC DNA]</scope>
    <source>
        <strain evidence="3 4">DSM 46876</strain>
    </source>
</reference>
<dbReference type="AlphaFoldDB" id="A0AAJ1WRM7"/>
<keyword evidence="1" id="KW-0812">Transmembrane</keyword>
<proteinExistence type="predicted"/>
<protein>
    <submittedName>
        <fullName evidence="3">Membrane protein YdbS with pleckstrin-like domain</fullName>
    </submittedName>
</protein>
<gene>
    <name evidence="3" type="ORF">J2Z48_000922</name>
</gene>
<evidence type="ECO:0000256" key="1">
    <source>
        <dbReference type="SAM" id="Phobius"/>
    </source>
</evidence>
<keyword evidence="4" id="KW-1185">Reference proteome</keyword>
<evidence type="ECO:0000313" key="4">
    <source>
        <dbReference type="Proteomes" id="UP001238450"/>
    </source>
</evidence>
<feature type="transmembrane region" description="Helical" evidence="1">
    <location>
        <begin position="49"/>
        <end position="66"/>
    </location>
</feature>
<accession>A0AAJ1WRM7</accession>
<dbReference type="Pfam" id="PF03703">
    <property type="entry name" value="bPH_2"/>
    <property type="match status" value="1"/>
</dbReference>
<dbReference type="RefSeq" id="WP_307251374.1">
    <property type="nucleotide sequence ID" value="NZ_JAUSUV010000003.1"/>
</dbReference>
<name>A0AAJ1WRM7_9BACL</name>
<organism evidence="3 4">
    <name type="scientific">Croceifilum oryzae</name>
    <dbReference type="NCBI Taxonomy" id="1553429"/>
    <lineage>
        <taxon>Bacteria</taxon>
        <taxon>Bacillati</taxon>
        <taxon>Bacillota</taxon>
        <taxon>Bacilli</taxon>
        <taxon>Bacillales</taxon>
        <taxon>Thermoactinomycetaceae</taxon>
        <taxon>Croceifilum</taxon>
    </lineage>
</organism>
<dbReference type="EMBL" id="JAUSUV010000003">
    <property type="protein sequence ID" value="MDQ0416755.1"/>
    <property type="molecule type" value="Genomic_DNA"/>
</dbReference>